<gene>
    <name evidence="10" type="ORF">C9E89_003490</name>
</gene>
<dbReference type="SUPFAM" id="SSF54523">
    <property type="entry name" value="Pili subunits"/>
    <property type="match status" value="1"/>
</dbReference>
<evidence type="ECO:0000259" key="9">
    <source>
        <dbReference type="Pfam" id="PF03895"/>
    </source>
</evidence>
<feature type="domain" description="Trimeric autotransporter adhesin YadA-like C-terminal membrane anchor" evidence="9">
    <location>
        <begin position="219"/>
        <end position="275"/>
    </location>
</feature>
<evidence type="ECO:0000256" key="3">
    <source>
        <dbReference type="ARBA" id="ARBA00022452"/>
    </source>
</evidence>
<dbReference type="GO" id="GO:0009279">
    <property type="term" value="C:cell outer membrane"/>
    <property type="evidence" value="ECO:0007669"/>
    <property type="project" value="UniProtKB-SubCell"/>
</dbReference>
<organism evidence="10 11">
    <name type="scientific">Acinetobacter sichuanensis</name>
    <dbReference type="NCBI Taxonomy" id="2136183"/>
    <lineage>
        <taxon>Bacteria</taxon>
        <taxon>Pseudomonadati</taxon>
        <taxon>Pseudomonadota</taxon>
        <taxon>Gammaproteobacteria</taxon>
        <taxon>Moraxellales</taxon>
        <taxon>Moraxellaceae</taxon>
        <taxon>Acinetobacter</taxon>
    </lineage>
</organism>
<dbReference type="InterPro" id="IPR045584">
    <property type="entry name" value="Pilin-like"/>
</dbReference>
<evidence type="ECO:0000256" key="8">
    <source>
        <dbReference type="SAM" id="MobiDB-lite"/>
    </source>
</evidence>
<dbReference type="EMBL" id="PYIX02000003">
    <property type="protein sequence ID" value="RFC85059.1"/>
    <property type="molecule type" value="Genomic_DNA"/>
</dbReference>
<comment type="subcellular location">
    <subcellularLocation>
        <location evidence="2">Cell outer membrane</location>
    </subcellularLocation>
    <subcellularLocation>
        <location evidence="1">Cell surface</location>
    </subcellularLocation>
</comment>
<accession>A0A371YUE9</accession>
<keyword evidence="6" id="KW-0472">Membrane</keyword>
<proteinExistence type="predicted"/>
<feature type="region of interest" description="Disordered" evidence="8">
    <location>
        <begin position="1"/>
        <end position="43"/>
    </location>
</feature>
<dbReference type="OrthoDB" id="6713166at2"/>
<evidence type="ECO:0000256" key="7">
    <source>
        <dbReference type="ARBA" id="ARBA00023237"/>
    </source>
</evidence>
<dbReference type="Proteomes" id="UP000240957">
    <property type="component" value="Unassembled WGS sequence"/>
</dbReference>
<sequence>MGLLASQDVKSTRVVTDTESLKQTGTDGKTTDVSITRGSDETRRTDYSLTNKQYGSETITAADGGKTVVAKTQTSVADKFGTTESDTLNRTETKVAADKTSTAKSETRVDNVQGITLTEEKITTDAAGKATTTVVGSTSIKAGEIKVGDVTINADKGLNAGNKVIGNVANGVVDSDAANMGQVRSFASDLNRRVDDVESTAYRGIAIALAAQQPVPNIQPGQFAVFGGVGHYEGESAGALGVTTVFGDGRTSLSGAIGVAGGSEVGGRIGVSYVFGGK</sequence>
<dbReference type="AlphaFoldDB" id="A0A371YUE9"/>
<keyword evidence="3" id="KW-1134">Transmembrane beta strand</keyword>
<keyword evidence="5" id="KW-0732">Signal</keyword>
<feature type="compositionally biased region" description="Polar residues" evidence="8">
    <location>
        <begin position="13"/>
        <end position="37"/>
    </location>
</feature>
<evidence type="ECO:0000256" key="2">
    <source>
        <dbReference type="ARBA" id="ARBA00004442"/>
    </source>
</evidence>
<dbReference type="Pfam" id="PF03895">
    <property type="entry name" value="YadA_anchor"/>
    <property type="match status" value="1"/>
</dbReference>
<evidence type="ECO:0000313" key="11">
    <source>
        <dbReference type="Proteomes" id="UP000240957"/>
    </source>
</evidence>
<dbReference type="InterPro" id="IPR005594">
    <property type="entry name" value="YadA_C"/>
</dbReference>
<evidence type="ECO:0000313" key="10">
    <source>
        <dbReference type="EMBL" id="RFC85059.1"/>
    </source>
</evidence>
<comment type="caution">
    <text evidence="10">The sequence shown here is derived from an EMBL/GenBank/DDBJ whole genome shotgun (WGS) entry which is preliminary data.</text>
</comment>
<evidence type="ECO:0000256" key="4">
    <source>
        <dbReference type="ARBA" id="ARBA00022692"/>
    </source>
</evidence>
<dbReference type="Gene3D" id="3.30.1300.30">
    <property type="entry name" value="GSPII I/J protein-like"/>
    <property type="match status" value="1"/>
</dbReference>
<evidence type="ECO:0000256" key="1">
    <source>
        <dbReference type="ARBA" id="ARBA00004241"/>
    </source>
</evidence>
<name>A0A371YUE9_9GAMM</name>
<dbReference type="GO" id="GO:0009986">
    <property type="term" value="C:cell surface"/>
    <property type="evidence" value="ECO:0007669"/>
    <property type="project" value="UniProtKB-SubCell"/>
</dbReference>
<reference evidence="10 11" key="1">
    <citation type="submission" date="2018-08" db="EMBL/GenBank/DDBJ databases">
        <title>The draft genome of Acinetobacter sichuanensis strain WCHAc060041.</title>
        <authorList>
            <person name="Qin J."/>
            <person name="Feng Y."/>
            <person name="Zong Z."/>
        </authorList>
    </citation>
    <scope>NUCLEOTIDE SEQUENCE [LARGE SCALE GENOMIC DNA]</scope>
    <source>
        <strain evidence="10 11">WCHAc060041</strain>
    </source>
</reference>
<keyword evidence="4" id="KW-0812">Transmembrane</keyword>
<keyword evidence="7" id="KW-0998">Cell outer membrane</keyword>
<evidence type="ECO:0000256" key="5">
    <source>
        <dbReference type="ARBA" id="ARBA00022729"/>
    </source>
</evidence>
<evidence type="ECO:0000256" key="6">
    <source>
        <dbReference type="ARBA" id="ARBA00023136"/>
    </source>
</evidence>
<protein>
    <recommendedName>
        <fullName evidence="9">Trimeric autotransporter adhesin YadA-like C-terminal membrane anchor domain-containing protein</fullName>
    </recommendedName>
</protein>